<dbReference type="GO" id="GO:0047617">
    <property type="term" value="F:fatty acyl-CoA hydrolase activity"/>
    <property type="evidence" value="ECO:0007669"/>
    <property type="project" value="TreeGrafter"/>
</dbReference>
<dbReference type="AlphaFoldDB" id="A0A517MJ91"/>
<dbReference type="PANTHER" id="PTHR31793">
    <property type="entry name" value="4-HYDROXYBENZOYL-COA THIOESTERASE FAMILY MEMBER"/>
    <property type="match status" value="1"/>
</dbReference>
<dbReference type="EMBL" id="CP036262">
    <property type="protein sequence ID" value="QDS94928.1"/>
    <property type="molecule type" value="Genomic_DNA"/>
</dbReference>
<dbReference type="InterPro" id="IPR050563">
    <property type="entry name" value="4-hydroxybenzoyl-CoA_TE"/>
</dbReference>
<evidence type="ECO:0000256" key="1">
    <source>
        <dbReference type="ARBA" id="ARBA00005953"/>
    </source>
</evidence>
<dbReference type="CDD" id="cd00586">
    <property type="entry name" value="4HBT"/>
    <property type="match status" value="1"/>
</dbReference>
<keyword evidence="2" id="KW-0378">Hydrolase</keyword>
<name>A0A517MJ91_9BACT</name>
<evidence type="ECO:0000256" key="2">
    <source>
        <dbReference type="ARBA" id="ARBA00022801"/>
    </source>
</evidence>
<dbReference type="InterPro" id="IPR029069">
    <property type="entry name" value="HotDog_dom_sf"/>
</dbReference>
<evidence type="ECO:0000313" key="4">
    <source>
        <dbReference type="Proteomes" id="UP000320672"/>
    </source>
</evidence>
<accession>A0A517MJ91</accession>
<sequence>MDVPHVSAVFDFEYVVQADEIDAQDHVHNLRYLQWSLWAAHRHTAAGGWDSRAQLDENGIGWVVRSHEITYRAAAFAEDQLIVRTWVSEVSHVSCERKFLICRPADRTILCRGATRWAFVNLRIRKAVAIPQSLLDAAQPLTKSPGPPW</sequence>
<proteinExistence type="inferred from homology"/>
<dbReference type="Pfam" id="PF13279">
    <property type="entry name" value="4HBT_2"/>
    <property type="match status" value="1"/>
</dbReference>
<keyword evidence="4" id="KW-1185">Reference proteome</keyword>
<comment type="similarity">
    <text evidence="1">Belongs to the 4-hydroxybenzoyl-CoA thioesterase family.</text>
</comment>
<dbReference type="PANTHER" id="PTHR31793:SF27">
    <property type="entry name" value="NOVEL THIOESTERASE SUPERFAMILY DOMAIN AND SAPOSIN A-TYPE DOMAIN CONTAINING PROTEIN (0610012H03RIK)"/>
    <property type="match status" value="1"/>
</dbReference>
<dbReference type="RefSeq" id="WP_145352864.1">
    <property type="nucleotide sequence ID" value="NZ_CP036262.1"/>
</dbReference>
<dbReference type="OrthoDB" id="9801517at2"/>
<evidence type="ECO:0000313" key="3">
    <source>
        <dbReference type="EMBL" id="QDS94928.1"/>
    </source>
</evidence>
<dbReference type="Gene3D" id="3.10.129.10">
    <property type="entry name" value="Hotdog Thioesterase"/>
    <property type="match status" value="1"/>
</dbReference>
<reference evidence="3 4" key="1">
    <citation type="submission" date="2019-02" db="EMBL/GenBank/DDBJ databases">
        <title>Deep-cultivation of Planctomycetes and their phenomic and genomic characterization uncovers novel biology.</title>
        <authorList>
            <person name="Wiegand S."/>
            <person name="Jogler M."/>
            <person name="Boedeker C."/>
            <person name="Pinto D."/>
            <person name="Vollmers J."/>
            <person name="Rivas-Marin E."/>
            <person name="Kohn T."/>
            <person name="Peeters S.H."/>
            <person name="Heuer A."/>
            <person name="Rast P."/>
            <person name="Oberbeckmann S."/>
            <person name="Bunk B."/>
            <person name="Jeske O."/>
            <person name="Meyerdierks A."/>
            <person name="Storesund J.E."/>
            <person name="Kallscheuer N."/>
            <person name="Luecker S."/>
            <person name="Lage O.M."/>
            <person name="Pohl T."/>
            <person name="Merkel B.J."/>
            <person name="Hornburger P."/>
            <person name="Mueller R.-W."/>
            <person name="Bruemmer F."/>
            <person name="Labrenz M."/>
            <person name="Spormann A.M."/>
            <person name="Op den Camp H."/>
            <person name="Overmann J."/>
            <person name="Amann R."/>
            <person name="Jetten M.S.M."/>
            <person name="Mascher T."/>
            <person name="Medema M.H."/>
            <person name="Devos D.P."/>
            <person name="Kaster A.-K."/>
            <person name="Ovreas L."/>
            <person name="Rohde M."/>
            <person name="Galperin M.Y."/>
            <person name="Jogler C."/>
        </authorList>
    </citation>
    <scope>NUCLEOTIDE SEQUENCE [LARGE SCALE GENOMIC DNA]</scope>
    <source>
        <strain evidence="3 4">FF011L</strain>
    </source>
</reference>
<organism evidence="3 4">
    <name type="scientific">Roseimaritima multifibrata</name>
    <dbReference type="NCBI Taxonomy" id="1930274"/>
    <lineage>
        <taxon>Bacteria</taxon>
        <taxon>Pseudomonadati</taxon>
        <taxon>Planctomycetota</taxon>
        <taxon>Planctomycetia</taxon>
        <taxon>Pirellulales</taxon>
        <taxon>Pirellulaceae</taxon>
        <taxon>Roseimaritima</taxon>
    </lineage>
</organism>
<gene>
    <name evidence="3" type="ORF">FF011L_37120</name>
</gene>
<dbReference type="KEGG" id="rml:FF011L_37120"/>
<dbReference type="SUPFAM" id="SSF54637">
    <property type="entry name" value="Thioesterase/thiol ester dehydrase-isomerase"/>
    <property type="match status" value="1"/>
</dbReference>
<protein>
    <submittedName>
        <fullName evidence="3">Acyl-ACP thioesterase</fullName>
    </submittedName>
</protein>
<dbReference type="Proteomes" id="UP000320672">
    <property type="component" value="Chromosome"/>
</dbReference>